<sequence>MRAKVPPVRNANGYSKDRFSIDLAAGTVTCPAQHTVVIREGRRQRLARFDALCGSCPLRSACTKAHRRRVTSIHPHEAALQHAKARQKTRTGARITGPIGPSSNEKSATSPAGPGVGATPAAVAQNGS</sequence>
<feature type="region of interest" description="Disordered" evidence="1">
    <location>
        <begin position="73"/>
        <end position="128"/>
    </location>
</feature>
<organism evidence="3 4">
    <name type="scientific">Mycobacterium riyadhense</name>
    <dbReference type="NCBI Taxonomy" id="486698"/>
    <lineage>
        <taxon>Bacteria</taxon>
        <taxon>Bacillati</taxon>
        <taxon>Actinomycetota</taxon>
        <taxon>Actinomycetes</taxon>
        <taxon>Mycobacteriales</taxon>
        <taxon>Mycobacteriaceae</taxon>
        <taxon>Mycobacterium</taxon>
    </lineage>
</organism>
<evidence type="ECO:0000259" key="2">
    <source>
        <dbReference type="Pfam" id="PF13751"/>
    </source>
</evidence>
<dbReference type="EMBL" id="LQPQ01000231">
    <property type="protein sequence ID" value="ORW61532.1"/>
    <property type="molecule type" value="Genomic_DNA"/>
</dbReference>
<comment type="caution">
    <text evidence="3">The sequence shown here is derived from an EMBL/GenBank/DDBJ whole genome shotgun (WGS) entry which is preliminary data.</text>
</comment>
<evidence type="ECO:0000313" key="3">
    <source>
        <dbReference type="EMBL" id="ORW61532.1"/>
    </source>
</evidence>
<dbReference type="InterPro" id="IPR025668">
    <property type="entry name" value="Tnp_DDE_dom"/>
</dbReference>
<feature type="domain" description="Transposase DDE" evidence="2">
    <location>
        <begin position="29"/>
        <end position="95"/>
    </location>
</feature>
<feature type="compositionally biased region" description="Low complexity" evidence="1">
    <location>
        <begin position="107"/>
        <end position="128"/>
    </location>
</feature>
<keyword evidence="4" id="KW-1185">Reference proteome</keyword>
<accession>A0A1X2BD62</accession>
<dbReference type="Pfam" id="PF13751">
    <property type="entry name" value="DDE_Tnp_1_6"/>
    <property type="match status" value="1"/>
</dbReference>
<proteinExistence type="predicted"/>
<reference evidence="3 4" key="1">
    <citation type="submission" date="2016-01" db="EMBL/GenBank/DDBJ databases">
        <title>The new phylogeny of the genus Mycobacterium.</title>
        <authorList>
            <person name="Tarcisio F."/>
            <person name="Conor M."/>
            <person name="Antonella G."/>
            <person name="Elisabetta G."/>
            <person name="Giulia F.S."/>
            <person name="Sara T."/>
            <person name="Anna F."/>
            <person name="Clotilde B."/>
            <person name="Roberto B."/>
            <person name="Veronica D.S."/>
            <person name="Fabio R."/>
            <person name="Monica P."/>
            <person name="Olivier J."/>
            <person name="Enrico T."/>
            <person name="Nicola S."/>
        </authorList>
    </citation>
    <scope>NUCLEOTIDE SEQUENCE [LARGE SCALE GENOMIC DNA]</scope>
    <source>
        <strain evidence="3 4">DSM 45176</strain>
    </source>
</reference>
<protein>
    <recommendedName>
        <fullName evidence="2">Transposase DDE domain-containing protein</fullName>
    </recommendedName>
</protein>
<gene>
    <name evidence="3" type="ORF">AWC22_00725</name>
</gene>
<dbReference type="AlphaFoldDB" id="A0A1X2BD62"/>
<evidence type="ECO:0000256" key="1">
    <source>
        <dbReference type="SAM" id="MobiDB-lite"/>
    </source>
</evidence>
<dbReference type="Proteomes" id="UP000193087">
    <property type="component" value="Unassembled WGS sequence"/>
</dbReference>
<name>A0A1X2BD62_9MYCO</name>
<evidence type="ECO:0000313" key="4">
    <source>
        <dbReference type="Proteomes" id="UP000193087"/>
    </source>
</evidence>